<dbReference type="EMBL" id="KQ982907">
    <property type="protein sequence ID" value="KYQ49374.1"/>
    <property type="molecule type" value="Genomic_DNA"/>
</dbReference>
<sequence>MTAGRAVAVANESAGTHLITDNRKAPLDLTADRVDSKPWKSVYSLPRSDGGGGDDVRSSLGTLVRAGGENTGNTSKSNFRPSNYVLSTIFGVKSNFKALPTRLRDSETQSSPSPGSRRVCFCGMNQVTSSACRRRERQKTQKLLDDDGDGGGSDCKVDQLSDERSNEEDKECTPHTRVTSQGFVLRGTL</sequence>
<feature type="region of interest" description="Disordered" evidence="1">
    <location>
        <begin position="133"/>
        <end position="177"/>
    </location>
</feature>
<proteinExistence type="predicted"/>
<feature type="compositionally biased region" description="Basic and acidic residues" evidence="1">
    <location>
        <begin position="155"/>
        <end position="164"/>
    </location>
</feature>
<name>A0A151WNC9_9HYME</name>
<evidence type="ECO:0000313" key="2">
    <source>
        <dbReference type="EMBL" id="KYQ49374.1"/>
    </source>
</evidence>
<protein>
    <submittedName>
        <fullName evidence="2">Uncharacterized protein</fullName>
    </submittedName>
</protein>
<reference evidence="2 3" key="1">
    <citation type="submission" date="2015-09" db="EMBL/GenBank/DDBJ databases">
        <title>Trachymyrmex zeteki WGS genome.</title>
        <authorList>
            <person name="Nygaard S."/>
            <person name="Hu H."/>
            <person name="Boomsma J."/>
            <person name="Zhang G."/>
        </authorList>
    </citation>
    <scope>NUCLEOTIDE SEQUENCE [LARGE SCALE GENOMIC DNA]</scope>
    <source>
        <strain evidence="2">Tzet28-1</strain>
        <tissue evidence="2">Whole body</tissue>
    </source>
</reference>
<gene>
    <name evidence="2" type="ORF">ALC60_11479</name>
</gene>
<keyword evidence="3" id="KW-1185">Reference proteome</keyword>
<organism evidence="2 3">
    <name type="scientific">Mycetomoellerius zeteki</name>
    <dbReference type="NCBI Taxonomy" id="64791"/>
    <lineage>
        <taxon>Eukaryota</taxon>
        <taxon>Metazoa</taxon>
        <taxon>Ecdysozoa</taxon>
        <taxon>Arthropoda</taxon>
        <taxon>Hexapoda</taxon>
        <taxon>Insecta</taxon>
        <taxon>Pterygota</taxon>
        <taxon>Neoptera</taxon>
        <taxon>Endopterygota</taxon>
        <taxon>Hymenoptera</taxon>
        <taxon>Apocrita</taxon>
        <taxon>Aculeata</taxon>
        <taxon>Formicoidea</taxon>
        <taxon>Formicidae</taxon>
        <taxon>Myrmicinae</taxon>
        <taxon>Mycetomoellerius</taxon>
    </lineage>
</organism>
<accession>A0A151WNC9</accession>
<dbReference type="Proteomes" id="UP000075809">
    <property type="component" value="Unassembled WGS sequence"/>
</dbReference>
<evidence type="ECO:0000313" key="3">
    <source>
        <dbReference type="Proteomes" id="UP000075809"/>
    </source>
</evidence>
<dbReference type="AlphaFoldDB" id="A0A151WNC9"/>
<evidence type="ECO:0000256" key="1">
    <source>
        <dbReference type="SAM" id="MobiDB-lite"/>
    </source>
</evidence>